<gene>
    <name evidence="4" type="ORF">QBC34DRAFT_433106</name>
</gene>
<dbReference type="InterPro" id="IPR036770">
    <property type="entry name" value="Ankyrin_rpt-contain_sf"/>
</dbReference>
<dbReference type="SUPFAM" id="SSF52540">
    <property type="entry name" value="P-loop containing nucleoside triphosphate hydrolases"/>
    <property type="match status" value="1"/>
</dbReference>
<evidence type="ECO:0000256" key="1">
    <source>
        <dbReference type="ARBA" id="ARBA00022737"/>
    </source>
</evidence>
<feature type="region of interest" description="Disordered" evidence="2">
    <location>
        <begin position="1450"/>
        <end position="1484"/>
    </location>
</feature>
<dbReference type="InterPro" id="IPR056884">
    <property type="entry name" value="NPHP3-like_N"/>
</dbReference>
<keyword evidence="1" id="KW-0677">Repeat</keyword>
<reference evidence="4" key="2">
    <citation type="submission" date="2023-05" db="EMBL/GenBank/DDBJ databases">
        <authorList>
            <consortium name="Lawrence Berkeley National Laboratory"/>
            <person name="Steindorff A."/>
            <person name="Hensen N."/>
            <person name="Bonometti L."/>
            <person name="Westerberg I."/>
            <person name="Brannstrom I.O."/>
            <person name="Guillou S."/>
            <person name="Cros-Aarteil S."/>
            <person name="Calhoun S."/>
            <person name="Haridas S."/>
            <person name="Kuo A."/>
            <person name="Mondo S."/>
            <person name="Pangilinan J."/>
            <person name="Riley R."/>
            <person name="Labutti K."/>
            <person name="Andreopoulos B."/>
            <person name="Lipzen A."/>
            <person name="Chen C."/>
            <person name="Yanf M."/>
            <person name="Daum C."/>
            <person name="Ng V."/>
            <person name="Clum A."/>
            <person name="Ohm R."/>
            <person name="Martin F."/>
            <person name="Silar P."/>
            <person name="Natvig D."/>
            <person name="Lalanne C."/>
            <person name="Gautier V."/>
            <person name="Ament-Velasquez S.L."/>
            <person name="Kruys A."/>
            <person name="Hutchinson M.I."/>
            <person name="Powell A.J."/>
            <person name="Barry K."/>
            <person name="Miller A.N."/>
            <person name="Grigoriev I.V."/>
            <person name="Debuchy R."/>
            <person name="Gladieux P."/>
            <person name="Thoren M.H."/>
            <person name="Johannesson H."/>
        </authorList>
    </citation>
    <scope>NUCLEOTIDE SEQUENCE</scope>
    <source>
        <strain evidence="4">PSN243</strain>
    </source>
</reference>
<feature type="domain" description="Nephrocystin 3-like N-terminal" evidence="3">
    <location>
        <begin position="456"/>
        <end position="548"/>
    </location>
</feature>
<sequence>MSASGWDRKVFRVRRLPDRISTPAAVSNLLSRQLKLPSDHVVVHSVARAAEIFGEPLRTATLQMKSIPRCLEQALASDEWLIPVGGNDPAEVLVLDTHFEGITVLHDPAPGKHQADCIAISGLASHPFGSWQPHEGDKSFMWIRDALPASLPMVRTVIYGYGSKLLGSNSFQSIGDMARTLILHLRTGGWHLSSSRPLVFLAHSLGGIVLKEAIVQMAGSDGSISGILSNVRGAIMFGVPSLGMEQSHLLAMVDGQPNQALVEDLSRYCGSYVRQLHKQFEGLLFLRRARLLWAYETEESPVAERREDGSWGRSSRDKAALVSPHSATSNYFSKESKQTDIIPINKDHSNMVKFTPGDSTLNIIIALVAELCSMAPLNGRESVIWPDPAFRGAAGGPESSQGVDLAQGNRNGIDIDDAAIKELLKVFSSVEDMHHAIFSEELDFRIKSIDDTYKDTFNWVFDLPTFSRWLQEGSGLFWIHGKPGSGKSTLMKHIFLSEKTRQFLHNWQGDAAEITAGFFFHYRGSTMQKSFEGVLRSLILQILAHFWNPFHKSHKQRLSHFEAARLRLPQLTAELKVRRQVDLPNIIKHLSIARNSLLALNNRVPNIPEAISNIAGDTAELRGQISAIKTSNTKEAEPTSFRGKRKGALEQLEEESQRRESEERKRVLEESRWRAIEERRRELQSRIARLQARITRLQDRINDLENRKRDLEDQERRLLDKIQDLEDEVIVTKLTLAELANDPHLEEYNHAPETKFLGDVTAVFQSGENSDRMDRKLERTLHYMLNQTVVKIDLVLFFDALDEYDGNTKIIGRFMKDLLSTSPLSGTRVKVCLSSRSHESFKVQFISSPSFALQDYTKSDIQAYVVGALNASSVPKHFISRLATTIIGRANGVFLWVKLAVGELLEIPPSDSGPEYLIALEGKLKELPGDLFRFYAHIVERISKQDRGRAFTLLELLVRHNGPSPEMHVMRDAVLLSECTSVAHAIETLKQIRRKDRHAEFDARYSAHGIHYEAYDPVRTDIHTWSGGLVEIKPQGNQAVLQLMHQTVHEFVMGLSFKRIVVGDLAAILHENGHTFHMKHLMEMRISEVGGREAESLVPQPVDGSPTSQRTVEQISYHAERSELTTGKSHFDYLFSAPHDRLPLFKGYITGQPWSQEFNFLTFATSFGLTLCLRDWIESRREKHAKVFDPRTPWPPLLSSLIFARVGETFHNRYLIAAELLLENGFGVANDPSFFSMVLAFLQVARSTDQDSTEFWAAVALELTGYDLEHPAPVGSLWGRPKIPASTLASLAKLALSNGQDPNASLHIRGTFYRCRPLHIATPHLAKELIRHGADATLPDSDGRAPVSWVLEPPPWLPKNGRLNCAERYEMCKILIEARGLVEDLHVSGKAVWDSLAEFEKAGHDMSVLSELSLRVEPIPEPKQTARDMTILAGPSLRVVSVVLPEESALSTPELDRSGNATPTSQLDGSDAGQTAGRKSDRMSARLDRLKQVWRRSLGREAR</sequence>
<dbReference type="InterPro" id="IPR029058">
    <property type="entry name" value="AB_hydrolase_fold"/>
</dbReference>
<feature type="compositionally biased region" description="Polar residues" evidence="2">
    <location>
        <begin position="1459"/>
        <end position="1468"/>
    </location>
</feature>
<dbReference type="EMBL" id="MU865915">
    <property type="protein sequence ID" value="KAK4454860.1"/>
    <property type="molecule type" value="Genomic_DNA"/>
</dbReference>
<evidence type="ECO:0000256" key="2">
    <source>
        <dbReference type="SAM" id="MobiDB-lite"/>
    </source>
</evidence>
<dbReference type="InterPro" id="IPR027417">
    <property type="entry name" value="P-loop_NTPase"/>
</dbReference>
<keyword evidence="5" id="KW-1185">Reference proteome</keyword>
<reference evidence="4" key="1">
    <citation type="journal article" date="2023" name="Mol. Phylogenet. Evol.">
        <title>Genome-scale phylogeny and comparative genomics of the fungal order Sordariales.</title>
        <authorList>
            <person name="Hensen N."/>
            <person name="Bonometti L."/>
            <person name="Westerberg I."/>
            <person name="Brannstrom I.O."/>
            <person name="Guillou S."/>
            <person name="Cros-Aarteil S."/>
            <person name="Calhoun S."/>
            <person name="Haridas S."/>
            <person name="Kuo A."/>
            <person name="Mondo S."/>
            <person name="Pangilinan J."/>
            <person name="Riley R."/>
            <person name="LaButti K."/>
            <person name="Andreopoulos B."/>
            <person name="Lipzen A."/>
            <person name="Chen C."/>
            <person name="Yan M."/>
            <person name="Daum C."/>
            <person name="Ng V."/>
            <person name="Clum A."/>
            <person name="Steindorff A."/>
            <person name="Ohm R.A."/>
            <person name="Martin F."/>
            <person name="Silar P."/>
            <person name="Natvig D.O."/>
            <person name="Lalanne C."/>
            <person name="Gautier V."/>
            <person name="Ament-Velasquez S.L."/>
            <person name="Kruys A."/>
            <person name="Hutchinson M.I."/>
            <person name="Powell A.J."/>
            <person name="Barry K."/>
            <person name="Miller A.N."/>
            <person name="Grigoriev I.V."/>
            <person name="Debuchy R."/>
            <person name="Gladieux P."/>
            <person name="Hiltunen Thoren M."/>
            <person name="Johannesson H."/>
        </authorList>
    </citation>
    <scope>NUCLEOTIDE SEQUENCE</scope>
    <source>
        <strain evidence="4">PSN243</strain>
    </source>
</reference>
<evidence type="ECO:0000259" key="3">
    <source>
        <dbReference type="Pfam" id="PF24883"/>
    </source>
</evidence>
<dbReference type="SUPFAM" id="SSF53474">
    <property type="entry name" value="alpha/beta-Hydrolases"/>
    <property type="match status" value="1"/>
</dbReference>
<dbReference type="Pfam" id="PF24883">
    <property type="entry name" value="NPHP3_N"/>
    <property type="match status" value="1"/>
</dbReference>
<dbReference type="Gene3D" id="1.25.40.20">
    <property type="entry name" value="Ankyrin repeat-containing domain"/>
    <property type="match status" value="1"/>
</dbReference>
<evidence type="ECO:0000313" key="5">
    <source>
        <dbReference type="Proteomes" id="UP001321760"/>
    </source>
</evidence>
<dbReference type="PANTHER" id="PTHR10039">
    <property type="entry name" value="AMELOGENIN"/>
    <property type="match status" value="1"/>
</dbReference>
<dbReference type="Proteomes" id="UP001321760">
    <property type="component" value="Unassembled WGS sequence"/>
</dbReference>
<protein>
    <recommendedName>
        <fullName evidence="3">Nephrocystin 3-like N-terminal domain-containing protein</fullName>
    </recommendedName>
</protein>
<evidence type="ECO:0000313" key="4">
    <source>
        <dbReference type="EMBL" id="KAK4454860.1"/>
    </source>
</evidence>
<organism evidence="4 5">
    <name type="scientific">Podospora aff. communis PSN243</name>
    <dbReference type="NCBI Taxonomy" id="3040156"/>
    <lineage>
        <taxon>Eukaryota</taxon>
        <taxon>Fungi</taxon>
        <taxon>Dikarya</taxon>
        <taxon>Ascomycota</taxon>
        <taxon>Pezizomycotina</taxon>
        <taxon>Sordariomycetes</taxon>
        <taxon>Sordariomycetidae</taxon>
        <taxon>Sordariales</taxon>
        <taxon>Podosporaceae</taxon>
        <taxon>Podospora</taxon>
    </lineage>
</organism>
<proteinExistence type="predicted"/>
<dbReference type="Gene3D" id="3.40.50.300">
    <property type="entry name" value="P-loop containing nucleotide triphosphate hydrolases"/>
    <property type="match status" value="1"/>
</dbReference>
<accession>A0AAV9H4B8</accession>
<dbReference type="PANTHER" id="PTHR10039:SF5">
    <property type="entry name" value="NACHT DOMAIN-CONTAINING PROTEIN"/>
    <property type="match status" value="1"/>
</dbReference>
<feature type="region of interest" description="Disordered" evidence="2">
    <location>
        <begin position="630"/>
        <end position="657"/>
    </location>
</feature>
<comment type="caution">
    <text evidence="4">The sequence shown here is derived from an EMBL/GenBank/DDBJ whole genome shotgun (WGS) entry which is preliminary data.</text>
</comment>
<name>A0AAV9H4B8_9PEZI</name>